<dbReference type="EMBL" id="KZ825345">
    <property type="protein sequence ID" value="RAH45437.1"/>
    <property type="molecule type" value="Genomic_DNA"/>
</dbReference>
<protein>
    <submittedName>
        <fullName evidence="1">Uncharacterized protein</fullName>
    </submittedName>
</protein>
<name>A0ACD1G899_9EURO</name>
<gene>
    <name evidence="1" type="ORF">BO95DRAFT_141208</name>
</gene>
<evidence type="ECO:0000313" key="2">
    <source>
        <dbReference type="Proteomes" id="UP000249057"/>
    </source>
</evidence>
<keyword evidence="2" id="KW-1185">Reference proteome</keyword>
<proteinExistence type="predicted"/>
<dbReference type="Proteomes" id="UP000249057">
    <property type="component" value="Unassembled WGS sequence"/>
</dbReference>
<evidence type="ECO:0000313" key="1">
    <source>
        <dbReference type="EMBL" id="RAH45437.1"/>
    </source>
</evidence>
<organism evidence="1 2">
    <name type="scientific">Aspergillus brunneoviolaceus CBS 621.78</name>
    <dbReference type="NCBI Taxonomy" id="1450534"/>
    <lineage>
        <taxon>Eukaryota</taxon>
        <taxon>Fungi</taxon>
        <taxon>Dikarya</taxon>
        <taxon>Ascomycota</taxon>
        <taxon>Pezizomycotina</taxon>
        <taxon>Eurotiomycetes</taxon>
        <taxon>Eurotiomycetidae</taxon>
        <taxon>Eurotiales</taxon>
        <taxon>Aspergillaceae</taxon>
        <taxon>Aspergillus</taxon>
        <taxon>Aspergillus subgen. Circumdati</taxon>
    </lineage>
</organism>
<accession>A0ACD1G899</accession>
<reference evidence="1" key="1">
    <citation type="submission" date="2018-02" db="EMBL/GenBank/DDBJ databases">
        <title>The genomes of Aspergillus section Nigri reveals drivers in fungal speciation.</title>
        <authorList>
            <consortium name="DOE Joint Genome Institute"/>
            <person name="Vesth T.C."/>
            <person name="Nybo J."/>
            <person name="Theobald S."/>
            <person name="Brandl J."/>
            <person name="Frisvad J.C."/>
            <person name="Nielsen K.F."/>
            <person name="Lyhne E.K."/>
            <person name="Kogle M.E."/>
            <person name="Kuo A."/>
            <person name="Riley R."/>
            <person name="Clum A."/>
            <person name="Nolan M."/>
            <person name="Lipzen A."/>
            <person name="Salamov A."/>
            <person name="Henrissat B."/>
            <person name="Wiebenga A."/>
            <person name="De vries R.P."/>
            <person name="Grigoriev I.V."/>
            <person name="Mortensen U.H."/>
            <person name="Andersen M.R."/>
            <person name="Baker S.E."/>
        </authorList>
    </citation>
    <scope>NUCLEOTIDE SEQUENCE</scope>
    <source>
        <strain evidence="1">CBS 621.78</strain>
    </source>
</reference>
<sequence length="304" mass="34365">MSPPFFNFTRLPTGHESWALHAFLAEQLQATPAGAGATTAPNVGSPPPPLPHEFQHYENIPAFVVVRLGEEIPNHLAPLPWEQWTMNHIFRVLRHRAPRSMPFYGVVHSHHWVRFYREKTTTTTGQSPGTTGTNMGKDTVYPLAVNHVHTLHWHGDEQLIAEFVEAVRSRRHRRLRRRRGAPELSRAFDGVPAPRARRVPFHEDQIEWVRGEDRGQRGDEMEGVEAEEEKVSDELPHHSPSPSSSQGTEDMGMDNDMSDSLSSSVEPAPFSDGNDRSSWTLGHSEEPPVFHKREPSRKKRSCGA</sequence>